<sequence>MGGGVPVLARWTLPAVPGSVRQARQLTGEVVECLGLPRSVRDNVQLLTSELVTNAVLHGEGPVRIELVIDSAIICRVADGLPTLPRLRNATLDDETGRGLLLLEELTDDWGSERTAEGKVVWFRLDLPPQWPESQR</sequence>
<evidence type="ECO:0000313" key="3">
    <source>
        <dbReference type="EMBL" id="KWX05466.1"/>
    </source>
</evidence>
<dbReference type="SUPFAM" id="SSF55874">
    <property type="entry name" value="ATPase domain of HSP90 chaperone/DNA topoisomerase II/histidine kinase"/>
    <property type="match status" value="1"/>
</dbReference>
<dbReference type="InterPro" id="IPR036890">
    <property type="entry name" value="HATPase_C_sf"/>
</dbReference>
<dbReference type="CDD" id="cd16936">
    <property type="entry name" value="HATPase_RsbW-like"/>
    <property type="match status" value="1"/>
</dbReference>
<organism evidence="4 5">
    <name type="scientific">Carbonactinospora thermoautotrophica</name>
    <dbReference type="NCBI Taxonomy" id="1469144"/>
    <lineage>
        <taxon>Bacteria</taxon>
        <taxon>Bacillati</taxon>
        <taxon>Actinomycetota</taxon>
        <taxon>Actinomycetes</taxon>
        <taxon>Kitasatosporales</taxon>
        <taxon>Carbonactinosporaceae</taxon>
        <taxon>Carbonactinospora</taxon>
    </lineage>
</organism>
<dbReference type="InterPro" id="IPR003594">
    <property type="entry name" value="HATPase_dom"/>
</dbReference>
<dbReference type="Proteomes" id="UP000070598">
    <property type="component" value="Unassembled WGS sequence"/>
</dbReference>
<protein>
    <recommendedName>
        <fullName evidence="2">Histidine kinase/HSP90-like ATPase domain-containing protein</fullName>
    </recommendedName>
</protein>
<evidence type="ECO:0000313" key="5">
    <source>
        <dbReference type="Proteomes" id="UP000070598"/>
    </source>
</evidence>
<evidence type="ECO:0000256" key="1">
    <source>
        <dbReference type="ARBA" id="ARBA00022527"/>
    </source>
</evidence>
<dbReference type="Proteomes" id="UP000070659">
    <property type="component" value="Unassembled WGS sequence"/>
</dbReference>
<feature type="domain" description="Histidine kinase/HSP90-like ATPase" evidence="2">
    <location>
        <begin position="13"/>
        <end position="124"/>
    </location>
</feature>
<evidence type="ECO:0000259" key="2">
    <source>
        <dbReference type="Pfam" id="PF13581"/>
    </source>
</evidence>
<dbReference type="PATRIC" id="fig|1469144.8.peg.4991"/>
<dbReference type="GO" id="GO:0004674">
    <property type="term" value="F:protein serine/threonine kinase activity"/>
    <property type="evidence" value="ECO:0007669"/>
    <property type="project" value="UniProtKB-KW"/>
</dbReference>
<evidence type="ECO:0000313" key="4">
    <source>
        <dbReference type="EMBL" id="KWX07095.1"/>
    </source>
</evidence>
<reference evidence="5" key="1">
    <citation type="submission" date="2015-02" db="EMBL/GenBank/DDBJ databases">
        <title>Physiological reanalysis, assessment of diazotrophy, and genome sequences of multiple isolates of Streptomyces thermoautotrophicus.</title>
        <authorList>
            <person name="MacKellar D.C."/>
            <person name="Lieber L."/>
            <person name="Norman J."/>
            <person name="Bolger A."/>
            <person name="Tobin C."/>
            <person name="Murray J.W."/>
            <person name="Friesen M."/>
            <person name="Prell J."/>
        </authorList>
    </citation>
    <scope>NUCLEOTIDE SEQUENCE [LARGE SCALE GENOMIC DNA]</scope>
    <source>
        <strain evidence="5">UBT1</strain>
    </source>
</reference>
<dbReference type="Gene3D" id="3.30.565.10">
    <property type="entry name" value="Histidine kinase-like ATPase, C-terminal domain"/>
    <property type="match status" value="1"/>
</dbReference>
<dbReference type="PANTHER" id="PTHR35526:SF3">
    <property type="entry name" value="ANTI-SIGMA-F FACTOR RSBW"/>
    <property type="match status" value="1"/>
</dbReference>
<evidence type="ECO:0000313" key="6">
    <source>
        <dbReference type="Proteomes" id="UP000070659"/>
    </source>
</evidence>
<reference evidence="4 6" key="2">
    <citation type="submission" date="2015-02" db="EMBL/GenBank/DDBJ databases">
        <title>Physiological reanalysis, assessment of diazotrophy, and genome sequences of multiple isolates of Streptomyces thermoautotrophicus.</title>
        <authorList>
            <person name="MacKellar D.C."/>
            <person name="Lieber L."/>
            <person name="Norman J."/>
            <person name="Bolger A."/>
            <person name="Tobin C."/>
            <person name="Murray J.W."/>
            <person name="Prell J."/>
        </authorList>
    </citation>
    <scope>NUCLEOTIDE SEQUENCE [LARGE SCALE GENOMIC DNA]</scope>
    <source>
        <strain evidence="4 6">UBT1</strain>
    </source>
</reference>
<accession>A0A132NAA0</accession>
<comment type="caution">
    <text evidence="4">The sequence shown here is derived from an EMBL/GenBank/DDBJ whole genome shotgun (WGS) entry which is preliminary data.</text>
</comment>
<dbReference type="EMBL" id="JYIK01001075">
    <property type="protein sequence ID" value="KWX07095.1"/>
    <property type="molecule type" value="Genomic_DNA"/>
</dbReference>
<name>A0A132NAA0_9ACTN</name>
<dbReference type="PANTHER" id="PTHR35526">
    <property type="entry name" value="ANTI-SIGMA-F FACTOR RSBW-RELATED"/>
    <property type="match status" value="1"/>
</dbReference>
<dbReference type="Pfam" id="PF13581">
    <property type="entry name" value="HATPase_c_2"/>
    <property type="match status" value="1"/>
</dbReference>
<keyword evidence="1" id="KW-0723">Serine/threonine-protein kinase</keyword>
<keyword evidence="1" id="KW-0808">Transferase</keyword>
<dbReference type="EMBL" id="JYIJ01000011">
    <property type="protein sequence ID" value="KWX05466.1"/>
    <property type="molecule type" value="Genomic_DNA"/>
</dbReference>
<keyword evidence="1" id="KW-0418">Kinase</keyword>
<gene>
    <name evidence="3" type="ORF">TH66_01865</name>
    <name evidence="4" type="ORF">TR74_19935</name>
</gene>
<dbReference type="InterPro" id="IPR050267">
    <property type="entry name" value="Anti-sigma-factor_SerPK"/>
</dbReference>
<proteinExistence type="predicted"/>
<dbReference type="AlphaFoldDB" id="A0A132NAA0"/>